<reference evidence="2" key="1">
    <citation type="submission" date="2005-09" db="EMBL/GenBank/DDBJ databases">
        <title>Annotation of the Aspergillus terreus NIH2624 genome.</title>
        <authorList>
            <person name="Birren B.W."/>
            <person name="Lander E.S."/>
            <person name="Galagan J.E."/>
            <person name="Nusbaum C."/>
            <person name="Devon K."/>
            <person name="Henn M."/>
            <person name="Ma L.-J."/>
            <person name="Jaffe D.B."/>
            <person name="Butler J."/>
            <person name="Alvarez P."/>
            <person name="Gnerre S."/>
            <person name="Grabherr M."/>
            <person name="Kleber M."/>
            <person name="Mauceli E.W."/>
            <person name="Brockman W."/>
            <person name="Rounsley S."/>
            <person name="Young S.K."/>
            <person name="LaButti K."/>
            <person name="Pushparaj V."/>
            <person name="DeCaprio D."/>
            <person name="Crawford M."/>
            <person name="Koehrsen M."/>
            <person name="Engels R."/>
            <person name="Montgomery P."/>
            <person name="Pearson M."/>
            <person name="Howarth C."/>
            <person name="Larson L."/>
            <person name="Luoma S."/>
            <person name="White J."/>
            <person name="Alvarado L."/>
            <person name="Kodira C.D."/>
            <person name="Zeng Q."/>
            <person name="Oleary S."/>
            <person name="Yandava C."/>
            <person name="Denning D.W."/>
            <person name="Nierman W.C."/>
            <person name="Milne T."/>
            <person name="Madden K."/>
        </authorList>
    </citation>
    <scope>NUCLEOTIDE SEQUENCE [LARGE SCALE GENOMIC DNA]</scope>
    <source>
        <strain evidence="2">NIH 2624 / FGSC A1156</strain>
    </source>
</reference>
<dbReference type="Proteomes" id="UP000007963">
    <property type="component" value="Unassembled WGS sequence"/>
</dbReference>
<dbReference type="OrthoDB" id="409543at2759"/>
<organism evidence="1 2">
    <name type="scientific">Aspergillus terreus (strain NIH 2624 / FGSC A1156)</name>
    <dbReference type="NCBI Taxonomy" id="341663"/>
    <lineage>
        <taxon>Eukaryota</taxon>
        <taxon>Fungi</taxon>
        <taxon>Dikarya</taxon>
        <taxon>Ascomycota</taxon>
        <taxon>Pezizomycotina</taxon>
        <taxon>Eurotiomycetes</taxon>
        <taxon>Eurotiomycetidae</taxon>
        <taxon>Eurotiales</taxon>
        <taxon>Aspergillaceae</taxon>
        <taxon>Aspergillus</taxon>
        <taxon>Aspergillus subgen. Circumdati</taxon>
    </lineage>
</organism>
<dbReference type="HOGENOM" id="CLU_1414893_0_0_1"/>
<dbReference type="VEuPathDB" id="FungiDB:ATEG_08177"/>
<proteinExistence type="predicted"/>
<protein>
    <submittedName>
        <fullName evidence="1">Uncharacterized protein</fullName>
    </submittedName>
</protein>
<name>Q0CDQ7_ASPTN</name>
<dbReference type="RefSeq" id="XP_001216798.1">
    <property type="nucleotide sequence ID" value="XM_001216798.1"/>
</dbReference>
<dbReference type="GeneID" id="4353075"/>
<accession>Q0CDQ7</accession>
<sequence>MATAALMSKAGLSTDYSKSDLVLKSFTDPTRGLALKMGFSSSPKRGFAWEYAVDPRTRFEYIMRVIAWQHLCMSGNAGGGFSSVGYAQNDVLWFHGLSKNWEFEREVVFRGEEVFNVLATRVDTGPESEASRRARRLRGSWNMEANNGKDIEPGTFAELLRYGTHLWQERDQIRYVKSEKPAEALRKGLLEP</sequence>
<evidence type="ECO:0000313" key="2">
    <source>
        <dbReference type="Proteomes" id="UP000007963"/>
    </source>
</evidence>
<gene>
    <name evidence="1" type="ORF">ATEG_08177</name>
</gene>
<dbReference type="eggNOG" id="ENOG502RHHQ">
    <property type="taxonomic scope" value="Eukaryota"/>
</dbReference>
<evidence type="ECO:0000313" key="1">
    <source>
        <dbReference type="EMBL" id="EAU31350.1"/>
    </source>
</evidence>
<dbReference type="AlphaFoldDB" id="Q0CDQ7"/>
<dbReference type="EMBL" id="CH476605">
    <property type="protein sequence ID" value="EAU31350.1"/>
    <property type="molecule type" value="Genomic_DNA"/>
</dbReference>